<sequence>MTQQEKMDEFWLWFESQSKWLLEQPSLEIIDELAEQLANVDSGITAEVSNMTENCDRELIITAHGDLLRFELIGTLVQRAPQIPGWRVLALKPPRGFSFSINGKERLSISDWRFVPLKSSPEFDEIGLRIEMPEQDVQKLDADSLSLILESGVGEVLLSLCSHIEFGSSKTAGALSIHSLAETISDWALVRGPKSMRAWLPTLEQH</sequence>
<dbReference type="KEGG" id="gax:Pan161_50170"/>
<dbReference type="AlphaFoldDB" id="A0A517VJZ5"/>
<proteinExistence type="predicted"/>
<dbReference type="Proteomes" id="UP000316855">
    <property type="component" value="Chromosome"/>
</dbReference>
<accession>A0A517VJZ5</accession>
<gene>
    <name evidence="1" type="ORF">Pan161_50170</name>
</gene>
<keyword evidence="2" id="KW-1185">Reference proteome</keyword>
<dbReference type="OrthoDB" id="6115512at2"/>
<organism evidence="1 2">
    <name type="scientific">Gimesia algae</name>
    <dbReference type="NCBI Taxonomy" id="2527971"/>
    <lineage>
        <taxon>Bacteria</taxon>
        <taxon>Pseudomonadati</taxon>
        <taxon>Planctomycetota</taxon>
        <taxon>Planctomycetia</taxon>
        <taxon>Planctomycetales</taxon>
        <taxon>Planctomycetaceae</taxon>
        <taxon>Gimesia</taxon>
    </lineage>
</organism>
<evidence type="ECO:0000313" key="1">
    <source>
        <dbReference type="EMBL" id="QDT93338.1"/>
    </source>
</evidence>
<reference evidence="1 2" key="1">
    <citation type="submission" date="2019-02" db="EMBL/GenBank/DDBJ databases">
        <title>Deep-cultivation of Planctomycetes and their phenomic and genomic characterization uncovers novel biology.</title>
        <authorList>
            <person name="Wiegand S."/>
            <person name="Jogler M."/>
            <person name="Boedeker C."/>
            <person name="Pinto D."/>
            <person name="Vollmers J."/>
            <person name="Rivas-Marin E."/>
            <person name="Kohn T."/>
            <person name="Peeters S.H."/>
            <person name="Heuer A."/>
            <person name="Rast P."/>
            <person name="Oberbeckmann S."/>
            <person name="Bunk B."/>
            <person name="Jeske O."/>
            <person name="Meyerdierks A."/>
            <person name="Storesund J.E."/>
            <person name="Kallscheuer N."/>
            <person name="Luecker S."/>
            <person name="Lage O.M."/>
            <person name="Pohl T."/>
            <person name="Merkel B.J."/>
            <person name="Hornburger P."/>
            <person name="Mueller R.-W."/>
            <person name="Bruemmer F."/>
            <person name="Labrenz M."/>
            <person name="Spormann A.M."/>
            <person name="Op den Camp H."/>
            <person name="Overmann J."/>
            <person name="Amann R."/>
            <person name="Jetten M.S.M."/>
            <person name="Mascher T."/>
            <person name="Medema M.H."/>
            <person name="Devos D.P."/>
            <person name="Kaster A.-K."/>
            <person name="Ovreas L."/>
            <person name="Rohde M."/>
            <person name="Galperin M.Y."/>
            <person name="Jogler C."/>
        </authorList>
    </citation>
    <scope>NUCLEOTIDE SEQUENCE [LARGE SCALE GENOMIC DNA]</scope>
    <source>
        <strain evidence="1 2">Pan161</strain>
    </source>
</reference>
<dbReference type="RefSeq" id="WP_145231318.1">
    <property type="nucleotide sequence ID" value="NZ_CP036343.1"/>
</dbReference>
<evidence type="ECO:0000313" key="2">
    <source>
        <dbReference type="Proteomes" id="UP000316855"/>
    </source>
</evidence>
<dbReference type="EMBL" id="CP036343">
    <property type="protein sequence ID" value="QDT93338.1"/>
    <property type="molecule type" value="Genomic_DNA"/>
</dbReference>
<name>A0A517VJZ5_9PLAN</name>
<protein>
    <submittedName>
        <fullName evidence="1">Uncharacterized protein</fullName>
    </submittedName>
</protein>